<dbReference type="HAMAP" id="MF_01477">
    <property type="entry name" value="Iojap_RsfS"/>
    <property type="match status" value="1"/>
</dbReference>
<evidence type="ECO:0000313" key="7">
    <source>
        <dbReference type="Proteomes" id="UP000235965"/>
    </source>
</evidence>
<dbReference type="Pfam" id="PF02410">
    <property type="entry name" value="RsfS"/>
    <property type="match status" value="1"/>
</dbReference>
<dbReference type="SUPFAM" id="SSF81301">
    <property type="entry name" value="Nucleotidyltransferase"/>
    <property type="match status" value="1"/>
</dbReference>
<gene>
    <name evidence="6" type="ORF">B7P43_G04874</name>
</gene>
<dbReference type="FunFam" id="3.30.460.10:FF:000018">
    <property type="entry name" value="Mitochondrial assembly of ribosomal large subunit 1"/>
    <property type="match status" value="1"/>
</dbReference>
<dbReference type="PANTHER" id="PTHR21043:SF0">
    <property type="entry name" value="MITOCHONDRIAL ASSEMBLY OF RIBOSOMAL LARGE SUBUNIT PROTEIN 1"/>
    <property type="match status" value="1"/>
</dbReference>
<dbReference type="GO" id="GO:0017148">
    <property type="term" value="P:negative regulation of translation"/>
    <property type="evidence" value="ECO:0007669"/>
    <property type="project" value="TreeGrafter"/>
</dbReference>
<dbReference type="OrthoDB" id="21330at2759"/>
<dbReference type="GO" id="GO:0043023">
    <property type="term" value="F:ribosomal large subunit binding"/>
    <property type="evidence" value="ECO:0007669"/>
    <property type="project" value="TreeGrafter"/>
</dbReference>
<comment type="subcellular location">
    <subcellularLocation>
        <location evidence="1">Mitochondrion</location>
    </subcellularLocation>
</comment>
<dbReference type="EMBL" id="NEVH01010479">
    <property type="protein sequence ID" value="PNF32412.1"/>
    <property type="molecule type" value="Genomic_DNA"/>
</dbReference>
<dbReference type="GO" id="GO:0005739">
    <property type="term" value="C:mitochondrion"/>
    <property type="evidence" value="ECO:0007669"/>
    <property type="project" value="UniProtKB-SubCell"/>
</dbReference>
<comment type="caution">
    <text evidence="6">The sequence shown here is derived from an EMBL/GenBank/DDBJ whole genome shotgun (WGS) entry which is preliminary data.</text>
</comment>
<proteinExistence type="inferred from homology"/>
<dbReference type="InParanoid" id="A0A2J7QUZ8"/>
<comment type="function">
    <text evidence="4">Required for normal mitochondrial ribosome function and mitochondrial translation. May play a role in ribosome biogenesis by preventing premature association of the 28S and 39S ribosomal subunits. Interacts with mitochondrial ribosomal protein uL14m (MRPL14), probably blocking formation of intersubunit bridge B8, preventing association of the 28S and 39S ribosomal subunits. Addition to isolated mitochondrial ribosomal subunits partially inhibits translation, probably by interfering with the association of the 28S and 39S ribosomal subunits and the formation of functional ribosomes. May also participate in the assembly and/or regulation of the stability of the large subunit of the mitochondrial ribosome. May function as a ribosomal silencing factor.</text>
</comment>
<evidence type="ECO:0000256" key="2">
    <source>
        <dbReference type="ARBA" id="ARBA00010574"/>
    </source>
</evidence>
<dbReference type="PANTHER" id="PTHR21043">
    <property type="entry name" value="IOJAP SUPERFAMILY ORTHOLOG"/>
    <property type="match status" value="1"/>
</dbReference>
<name>A0A2J7QUZ8_9NEOP</name>
<dbReference type="FunCoup" id="A0A2J7QUZ8">
    <property type="interactions" value="552"/>
</dbReference>
<evidence type="ECO:0000313" key="6">
    <source>
        <dbReference type="EMBL" id="PNF32412.1"/>
    </source>
</evidence>
<dbReference type="NCBIfam" id="TIGR00090">
    <property type="entry name" value="rsfS_iojap_ybeB"/>
    <property type="match status" value="1"/>
</dbReference>
<dbReference type="InterPro" id="IPR004394">
    <property type="entry name" value="Iojap/RsfS/C7orf30"/>
</dbReference>
<dbReference type="STRING" id="105785.A0A2J7QUZ8"/>
<dbReference type="AlphaFoldDB" id="A0A2J7QUZ8"/>
<evidence type="ECO:0000256" key="3">
    <source>
        <dbReference type="ARBA" id="ARBA00023128"/>
    </source>
</evidence>
<dbReference type="Gene3D" id="3.30.460.10">
    <property type="entry name" value="Beta Polymerase, domain 2"/>
    <property type="match status" value="1"/>
</dbReference>
<evidence type="ECO:0000256" key="1">
    <source>
        <dbReference type="ARBA" id="ARBA00004173"/>
    </source>
</evidence>
<organism evidence="6 7">
    <name type="scientific">Cryptotermes secundus</name>
    <dbReference type="NCBI Taxonomy" id="105785"/>
    <lineage>
        <taxon>Eukaryota</taxon>
        <taxon>Metazoa</taxon>
        <taxon>Ecdysozoa</taxon>
        <taxon>Arthropoda</taxon>
        <taxon>Hexapoda</taxon>
        <taxon>Insecta</taxon>
        <taxon>Pterygota</taxon>
        <taxon>Neoptera</taxon>
        <taxon>Polyneoptera</taxon>
        <taxon>Dictyoptera</taxon>
        <taxon>Blattodea</taxon>
        <taxon>Blattoidea</taxon>
        <taxon>Termitoidae</taxon>
        <taxon>Kalotermitidae</taxon>
        <taxon>Cryptotermitinae</taxon>
        <taxon>Cryptotermes</taxon>
    </lineage>
</organism>
<protein>
    <recommendedName>
        <fullName evidence="5">Mitochondrial assembly of ribosomal large subunit protein 1</fullName>
    </recommendedName>
</protein>
<reference evidence="6 7" key="1">
    <citation type="submission" date="2017-12" db="EMBL/GenBank/DDBJ databases">
        <title>Hemimetabolous genomes reveal molecular basis of termite eusociality.</title>
        <authorList>
            <person name="Harrison M.C."/>
            <person name="Jongepier E."/>
            <person name="Robertson H.M."/>
            <person name="Arning N."/>
            <person name="Bitard-Feildel T."/>
            <person name="Chao H."/>
            <person name="Childers C.P."/>
            <person name="Dinh H."/>
            <person name="Doddapaneni H."/>
            <person name="Dugan S."/>
            <person name="Gowin J."/>
            <person name="Greiner C."/>
            <person name="Han Y."/>
            <person name="Hu H."/>
            <person name="Hughes D.S.T."/>
            <person name="Huylmans A.-K."/>
            <person name="Kemena C."/>
            <person name="Kremer L.P.M."/>
            <person name="Lee S.L."/>
            <person name="Lopez-Ezquerra A."/>
            <person name="Mallet L."/>
            <person name="Monroy-Kuhn J.M."/>
            <person name="Moser A."/>
            <person name="Murali S.C."/>
            <person name="Muzny D.M."/>
            <person name="Otani S."/>
            <person name="Piulachs M.-D."/>
            <person name="Poelchau M."/>
            <person name="Qu J."/>
            <person name="Schaub F."/>
            <person name="Wada-Katsumata A."/>
            <person name="Worley K.C."/>
            <person name="Xie Q."/>
            <person name="Ylla G."/>
            <person name="Poulsen M."/>
            <person name="Gibbs R.A."/>
            <person name="Schal C."/>
            <person name="Richards S."/>
            <person name="Belles X."/>
            <person name="Korb J."/>
            <person name="Bornberg-Bauer E."/>
        </authorList>
    </citation>
    <scope>NUCLEOTIDE SEQUENCE [LARGE SCALE GENOMIC DNA]</scope>
    <source>
        <tissue evidence="6">Whole body</tissue>
    </source>
</reference>
<dbReference type="Proteomes" id="UP000235965">
    <property type="component" value="Unassembled WGS sequence"/>
</dbReference>
<evidence type="ECO:0000256" key="4">
    <source>
        <dbReference type="ARBA" id="ARBA00053669"/>
    </source>
</evidence>
<comment type="similarity">
    <text evidence="2">Belongs to the Iojap/RsfS family.</text>
</comment>
<evidence type="ECO:0000256" key="5">
    <source>
        <dbReference type="ARBA" id="ARBA00073331"/>
    </source>
</evidence>
<sequence>MITLRNCGIRSAKSFESGRNLYQVYSQRVLFSRLYQVDSEKGNKENGKKHGFSISEQIPSAISSKYQVFRDEDATVILDVEEERLKHLQTLELPQEQDKEDEFSDLNLERGVHGVFDIEEIVHILRREKLEDLFVVAVPQDIKYVDYIVIVTGKSKRQMSAVAEFVRKLYKRKRHQYDLIPRIEGQNSKDWMALDLGNIALHIFSRKARSVYDLESLWSVGSEYDLVYNKPDDPLITLLQQHSVYLGGLQPAEGISENTNG</sequence>
<accession>A0A2J7QUZ8</accession>
<dbReference type="InterPro" id="IPR043519">
    <property type="entry name" value="NT_sf"/>
</dbReference>
<keyword evidence="7" id="KW-1185">Reference proteome</keyword>
<dbReference type="GO" id="GO:0090071">
    <property type="term" value="P:negative regulation of ribosome biogenesis"/>
    <property type="evidence" value="ECO:0007669"/>
    <property type="project" value="TreeGrafter"/>
</dbReference>
<keyword evidence="3" id="KW-0496">Mitochondrion</keyword>